<evidence type="ECO:0000256" key="1">
    <source>
        <dbReference type="SAM" id="Coils"/>
    </source>
</evidence>
<organism evidence="3 4">
    <name type="scientific">Ephemerocybe angulata</name>
    <dbReference type="NCBI Taxonomy" id="980116"/>
    <lineage>
        <taxon>Eukaryota</taxon>
        <taxon>Fungi</taxon>
        <taxon>Dikarya</taxon>
        <taxon>Basidiomycota</taxon>
        <taxon>Agaricomycotina</taxon>
        <taxon>Agaricomycetes</taxon>
        <taxon>Agaricomycetidae</taxon>
        <taxon>Agaricales</taxon>
        <taxon>Agaricineae</taxon>
        <taxon>Psathyrellaceae</taxon>
        <taxon>Ephemerocybe</taxon>
    </lineage>
</organism>
<feature type="region of interest" description="Disordered" evidence="2">
    <location>
        <begin position="339"/>
        <end position="361"/>
    </location>
</feature>
<dbReference type="EMBL" id="JACGCI010000160">
    <property type="protein sequence ID" value="KAF6743081.1"/>
    <property type="molecule type" value="Genomic_DNA"/>
</dbReference>
<gene>
    <name evidence="3" type="ORF">DFP72DRAFT_1080951</name>
</gene>
<feature type="region of interest" description="Disordered" evidence="2">
    <location>
        <begin position="1"/>
        <end position="39"/>
    </location>
</feature>
<dbReference type="AlphaFoldDB" id="A0A8H6HBC8"/>
<protein>
    <submittedName>
        <fullName evidence="3">Uncharacterized protein</fullName>
    </submittedName>
</protein>
<keyword evidence="4" id="KW-1185">Reference proteome</keyword>
<evidence type="ECO:0000313" key="3">
    <source>
        <dbReference type="EMBL" id="KAF6743081.1"/>
    </source>
</evidence>
<keyword evidence="1" id="KW-0175">Coiled coil</keyword>
<accession>A0A8H6HBC8</accession>
<proteinExistence type="predicted"/>
<comment type="caution">
    <text evidence="3">The sequence shown here is derived from an EMBL/GenBank/DDBJ whole genome shotgun (WGS) entry which is preliminary data.</text>
</comment>
<dbReference type="OrthoDB" id="3263422at2759"/>
<sequence length="361" mass="40868">MRGNSLNGPHYSGEIHYQQPPEQPQRYFGPGPSTEGREMYPTRMRSYLPSQQELAVIQSADRRPLVFAENTAYMQLEEEVLSLRAENASLGHKLEAEKNLAQSLEAIIAGLKSTPSAFPPHVASSAHLPLNHQPLPPPLELEPQKKSSMIKFWFREEWKEGGRKWKPPPGSDTPLDLGFLQNEKGEYVSSNRVRVMYEYSCELWGKLVFAGVSPLTWGEHAPMVLEFFATHLSKAFDEFKFCHPPHWKASAFATNKYPDFKKNKRPALISQYELSRVTGTGKYLFYYFCCYANVITGLGDNALGMPTIKSSKRSRNTPPTSSGKAVDILEVPDSDCEEERTQLKCSKPSPVMRSAEKRHKR</sequence>
<evidence type="ECO:0000313" key="4">
    <source>
        <dbReference type="Proteomes" id="UP000521943"/>
    </source>
</evidence>
<evidence type="ECO:0000256" key="2">
    <source>
        <dbReference type="SAM" id="MobiDB-lite"/>
    </source>
</evidence>
<dbReference type="Proteomes" id="UP000521943">
    <property type="component" value="Unassembled WGS sequence"/>
</dbReference>
<reference evidence="3 4" key="1">
    <citation type="submission" date="2020-07" db="EMBL/GenBank/DDBJ databases">
        <title>Comparative genomics of pyrophilous fungi reveals a link between fire events and developmental genes.</title>
        <authorList>
            <consortium name="DOE Joint Genome Institute"/>
            <person name="Steindorff A.S."/>
            <person name="Carver A."/>
            <person name="Calhoun S."/>
            <person name="Stillman K."/>
            <person name="Liu H."/>
            <person name="Lipzen A."/>
            <person name="Pangilinan J."/>
            <person name="Labutti K."/>
            <person name="Bruns T.D."/>
            <person name="Grigoriev I.V."/>
        </authorList>
    </citation>
    <scope>NUCLEOTIDE SEQUENCE [LARGE SCALE GENOMIC DNA]</scope>
    <source>
        <strain evidence="3 4">CBS 144469</strain>
    </source>
</reference>
<name>A0A8H6HBC8_9AGAR</name>
<feature type="coiled-coil region" evidence="1">
    <location>
        <begin position="73"/>
        <end position="114"/>
    </location>
</feature>